<dbReference type="EMBL" id="JACCBG010000001">
    <property type="protein sequence ID" value="NYD41366.1"/>
    <property type="molecule type" value="Genomic_DNA"/>
</dbReference>
<accession>A0A7Y9E506</accession>
<dbReference type="InterPro" id="IPR018911">
    <property type="entry name" value="Gmad2_Ig-like_dom"/>
</dbReference>
<evidence type="ECO:0000256" key="1">
    <source>
        <dbReference type="SAM" id="MobiDB-lite"/>
    </source>
</evidence>
<feature type="domain" description="GerMN" evidence="3">
    <location>
        <begin position="161"/>
        <end position="256"/>
    </location>
</feature>
<feature type="region of interest" description="Disordered" evidence="1">
    <location>
        <begin position="87"/>
        <end position="126"/>
    </location>
</feature>
<proteinExistence type="predicted"/>
<feature type="region of interest" description="Disordered" evidence="1">
    <location>
        <begin position="1"/>
        <end position="37"/>
    </location>
</feature>
<dbReference type="Pfam" id="PF10648">
    <property type="entry name" value="Gmad2"/>
    <property type="match status" value="1"/>
</dbReference>
<evidence type="ECO:0000313" key="4">
    <source>
        <dbReference type="EMBL" id="NYD41366.1"/>
    </source>
</evidence>
<feature type="transmembrane region" description="Helical" evidence="2">
    <location>
        <begin position="56"/>
        <end position="78"/>
    </location>
</feature>
<gene>
    <name evidence="4" type="ORF">BJZ21_001449</name>
</gene>
<name>A0A7Y9E506_9ACTN</name>
<evidence type="ECO:0000313" key="5">
    <source>
        <dbReference type="Proteomes" id="UP000535511"/>
    </source>
</evidence>
<dbReference type="Pfam" id="PF10646">
    <property type="entry name" value="Germane"/>
    <property type="match status" value="1"/>
</dbReference>
<feature type="compositionally biased region" description="Basic and acidic residues" evidence="1">
    <location>
        <begin position="1"/>
        <end position="23"/>
    </location>
</feature>
<sequence length="373" mass="39068">MSDRPRTEPADDEPPGDRVRLSDLLDDAVSDVEPRDALDSIRNRTKVTPMPARRPWSYAVGGAVVAVAAVVVAIAVAGDQLGLTGGDQQPAPAAATHHRHRTAPATTDPTPAAEETTAESASPAASPAATAAVATYLAGDTPSGPRLFREFTSVRADGDLPTEAVNAALARTSGPHDPDYSSLWPDNASTQQVSLDGDAITVDLVGENAIMDRPDAMTDAEARLALQQVVYTAQAALQTRAPVRFLVNEQPADRVLGVDTGQPVAGGDPLEVLSLISISDPAEGATVHGTLTATGVASSFEANVPWQIRQGDQVVKKGFTTAEGWMDKLYPWKAEIDVSDLAPGEYTFVAMTDDPSAGEGNGPYVDTRTITVR</sequence>
<comment type="caution">
    <text evidence="4">The sequence shown here is derived from an EMBL/GenBank/DDBJ whole genome shotgun (WGS) entry which is preliminary data.</text>
</comment>
<protein>
    <recommendedName>
        <fullName evidence="3">GerMN domain-containing protein</fullName>
    </recommendedName>
</protein>
<dbReference type="InterPro" id="IPR019606">
    <property type="entry name" value="GerMN"/>
</dbReference>
<keyword evidence="5" id="KW-1185">Reference proteome</keyword>
<reference evidence="4 5" key="1">
    <citation type="submission" date="2020-07" db="EMBL/GenBank/DDBJ databases">
        <title>Sequencing the genomes of 1000 actinobacteria strains.</title>
        <authorList>
            <person name="Klenk H.-P."/>
        </authorList>
    </citation>
    <scope>NUCLEOTIDE SEQUENCE [LARGE SCALE GENOMIC DNA]</scope>
    <source>
        <strain evidence="4 5">DSM 21350</strain>
    </source>
</reference>
<keyword evidence="2" id="KW-1133">Transmembrane helix</keyword>
<evidence type="ECO:0000256" key="2">
    <source>
        <dbReference type="SAM" id="Phobius"/>
    </source>
</evidence>
<organism evidence="4 5">
    <name type="scientific">Nocardioides panaciterrulae</name>
    <dbReference type="NCBI Taxonomy" id="661492"/>
    <lineage>
        <taxon>Bacteria</taxon>
        <taxon>Bacillati</taxon>
        <taxon>Actinomycetota</taxon>
        <taxon>Actinomycetes</taxon>
        <taxon>Propionibacteriales</taxon>
        <taxon>Nocardioidaceae</taxon>
        <taxon>Nocardioides</taxon>
    </lineage>
</organism>
<keyword evidence="2" id="KW-0812">Transmembrane</keyword>
<keyword evidence="2" id="KW-0472">Membrane</keyword>
<dbReference type="RefSeq" id="WP_179663123.1">
    <property type="nucleotide sequence ID" value="NZ_JACCBG010000001.1"/>
</dbReference>
<dbReference type="AlphaFoldDB" id="A0A7Y9E506"/>
<evidence type="ECO:0000259" key="3">
    <source>
        <dbReference type="SMART" id="SM00909"/>
    </source>
</evidence>
<dbReference type="Proteomes" id="UP000535511">
    <property type="component" value="Unassembled WGS sequence"/>
</dbReference>
<feature type="compositionally biased region" description="Low complexity" evidence="1">
    <location>
        <begin position="103"/>
        <end position="126"/>
    </location>
</feature>
<dbReference type="SMART" id="SM00909">
    <property type="entry name" value="Germane"/>
    <property type="match status" value="1"/>
</dbReference>